<sequence>MSVPSRVPSSPAWYVRRSRTVVQCTYAQKIVPRIRQFPGAERVCGQRRGVWAGVWAAKELAAEVSGPPLSGPVESETARATPQRWAGRIRDVVRGKARGVTPALRDRRWGWPAPLPPPLPPRPISYPGGRRCSFVCAAGHPGGPDLSRVSAGAVAALWSTRCTAVTRRRAGVERVRQRVGAGEKDLPGPGTVAG</sequence>
<keyword evidence="2" id="KW-1185">Reference proteome</keyword>
<protein>
    <submittedName>
        <fullName evidence="1">Uncharacterized protein</fullName>
    </submittedName>
</protein>
<reference evidence="1" key="1">
    <citation type="journal article" date="2022" name="bioRxiv">
        <title>Sequencing and chromosome-scale assembly of the giantPleurodeles waltlgenome.</title>
        <authorList>
            <person name="Brown T."/>
            <person name="Elewa A."/>
            <person name="Iarovenko S."/>
            <person name="Subramanian E."/>
            <person name="Araus A.J."/>
            <person name="Petzold A."/>
            <person name="Susuki M."/>
            <person name="Suzuki K.-i.T."/>
            <person name="Hayashi T."/>
            <person name="Toyoda A."/>
            <person name="Oliveira C."/>
            <person name="Osipova E."/>
            <person name="Leigh N.D."/>
            <person name="Simon A."/>
            <person name="Yun M.H."/>
        </authorList>
    </citation>
    <scope>NUCLEOTIDE SEQUENCE</scope>
    <source>
        <strain evidence="1">20211129_DDA</strain>
        <tissue evidence="1">Liver</tissue>
    </source>
</reference>
<evidence type="ECO:0000313" key="1">
    <source>
        <dbReference type="EMBL" id="KAJ1156391.1"/>
    </source>
</evidence>
<accession>A0AAV7RV62</accession>
<comment type="caution">
    <text evidence="1">The sequence shown here is derived from an EMBL/GenBank/DDBJ whole genome shotgun (WGS) entry which is preliminary data.</text>
</comment>
<gene>
    <name evidence="1" type="ORF">NDU88_009110</name>
</gene>
<organism evidence="1 2">
    <name type="scientific">Pleurodeles waltl</name>
    <name type="common">Iberian ribbed newt</name>
    <dbReference type="NCBI Taxonomy" id="8319"/>
    <lineage>
        <taxon>Eukaryota</taxon>
        <taxon>Metazoa</taxon>
        <taxon>Chordata</taxon>
        <taxon>Craniata</taxon>
        <taxon>Vertebrata</taxon>
        <taxon>Euteleostomi</taxon>
        <taxon>Amphibia</taxon>
        <taxon>Batrachia</taxon>
        <taxon>Caudata</taxon>
        <taxon>Salamandroidea</taxon>
        <taxon>Salamandridae</taxon>
        <taxon>Pleurodelinae</taxon>
        <taxon>Pleurodeles</taxon>
    </lineage>
</organism>
<name>A0AAV7RV62_PLEWA</name>
<proteinExistence type="predicted"/>
<dbReference type="EMBL" id="JANPWB010000009">
    <property type="protein sequence ID" value="KAJ1156391.1"/>
    <property type="molecule type" value="Genomic_DNA"/>
</dbReference>
<dbReference type="AlphaFoldDB" id="A0AAV7RV62"/>
<dbReference type="Proteomes" id="UP001066276">
    <property type="component" value="Chromosome 5"/>
</dbReference>
<evidence type="ECO:0000313" key="2">
    <source>
        <dbReference type="Proteomes" id="UP001066276"/>
    </source>
</evidence>